<evidence type="ECO:0000256" key="7">
    <source>
        <dbReference type="SAM" id="Phobius"/>
    </source>
</evidence>
<name>A0A9R0JQI2_SPIOL</name>
<feature type="transmembrane region" description="Helical" evidence="7">
    <location>
        <begin position="97"/>
        <end position="120"/>
    </location>
</feature>
<evidence type="ECO:0000256" key="1">
    <source>
        <dbReference type="ARBA" id="ARBA00004141"/>
    </source>
</evidence>
<keyword evidence="8" id="KW-1185">Reference proteome</keyword>
<dbReference type="AlphaFoldDB" id="A0A9R0JQI2"/>
<feature type="transmembrane region" description="Helical" evidence="7">
    <location>
        <begin position="71"/>
        <end position="91"/>
    </location>
</feature>
<proteinExistence type="inferred from homology"/>
<keyword evidence="5 7" id="KW-1133">Transmembrane helix</keyword>
<feature type="transmembrane region" description="Helical" evidence="7">
    <location>
        <begin position="353"/>
        <end position="375"/>
    </location>
</feature>
<keyword evidence="4 7" id="KW-0812">Transmembrane</keyword>
<evidence type="ECO:0000256" key="4">
    <source>
        <dbReference type="ARBA" id="ARBA00022692"/>
    </source>
</evidence>
<evidence type="ECO:0000256" key="6">
    <source>
        <dbReference type="ARBA" id="ARBA00023136"/>
    </source>
</evidence>
<reference evidence="8" key="1">
    <citation type="journal article" date="2021" name="Nat. Commun.">
        <title>Genomic analyses provide insights into spinach domestication and the genetic basis of agronomic traits.</title>
        <authorList>
            <person name="Cai X."/>
            <person name="Sun X."/>
            <person name="Xu C."/>
            <person name="Sun H."/>
            <person name="Wang X."/>
            <person name="Ge C."/>
            <person name="Zhang Z."/>
            <person name="Wang Q."/>
            <person name="Fei Z."/>
            <person name="Jiao C."/>
            <person name="Wang Q."/>
        </authorList>
    </citation>
    <scope>NUCLEOTIDE SEQUENCE [LARGE SCALE GENOMIC DNA]</scope>
    <source>
        <strain evidence="8">cv. Varoflay</strain>
    </source>
</reference>
<comment type="similarity">
    <text evidence="2">Belongs to the SLC29A/ENT transporter (TC 2.A.57) family.</text>
</comment>
<feature type="transmembrane region" description="Helical" evidence="7">
    <location>
        <begin position="202"/>
        <end position="222"/>
    </location>
</feature>
<evidence type="ECO:0000256" key="2">
    <source>
        <dbReference type="ARBA" id="ARBA00007965"/>
    </source>
</evidence>
<dbReference type="GO" id="GO:0005886">
    <property type="term" value="C:plasma membrane"/>
    <property type="evidence" value="ECO:0000318"/>
    <property type="project" value="GO_Central"/>
</dbReference>
<dbReference type="PANTHER" id="PTHR10332">
    <property type="entry name" value="EQUILIBRATIVE NUCLEOSIDE TRANSPORTER"/>
    <property type="match status" value="1"/>
</dbReference>
<evidence type="ECO:0000256" key="5">
    <source>
        <dbReference type="ARBA" id="ARBA00022989"/>
    </source>
</evidence>
<dbReference type="OrthoDB" id="1856718at2759"/>
<dbReference type="PIRSF" id="PIRSF016379">
    <property type="entry name" value="ENT"/>
    <property type="match status" value="1"/>
</dbReference>
<dbReference type="Pfam" id="PF01733">
    <property type="entry name" value="Nucleoside_tran"/>
    <property type="match status" value="2"/>
</dbReference>
<protein>
    <submittedName>
        <fullName evidence="9">Equilibrative nucleotide transporter 1</fullName>
    </submittedName>
</protein>
<dbReference type="KEGG" id="soe:110782935"/>
<reference evidence="9" key="2">
    <citation type="submission" date="2025-08" db="UniProtKB">
        <authorList>
            <consortium name="RefSeq"/>
        </authorList>
    </citation>
    <scope>IDENTIFICATION</scope>
    <source>
        <tissue evidence="9">Leaf</tissue>
    </source>
</reference>
<comment type="subcellular location">
    <subcellularLocation>
        <location evidence="1">Membrane</location>
        <topology evidence="1">Multi-pass membrane protein</topology>
    </subcellularLocation>
</comment>
<gene>
    <name evidence="9" type="primary">LOC110782935</name>
</gene>
<evidence type="ECO:0000313" key="8">
    <source>
        <dbReference type="Proteomes" id="UP000813463"/>
    </source>
</evidence>
<evidence type="ECO:0000256" key="3">
    <source>
        <dbReference type="ARBA" id="ARBA00022448"/>
    </source>
</evidence>
<feature type="transmembrane region" description="Helical" evidence="7">
    <location>
        <begin position="292"/>
        <end position="316"/>
    </location>
</feature>
<dbReference type="GeneID" id="110782935"/>
<sequence>MEAKEDASVSLHHTDSNDVVTKEINIPNDSYNLAYTIYFILGTGFLLPWNVFITAVDYFNYLYPDRSVDRIFAVVYQSVSLLCLLLIIFGFRKFRAYVRINVGFGLYLVALVVVPLMDLFYNKGRSGLHDGFYVTVGVVGLSGVANVLVQGGVIGSVAELPRRYMQAVVSGTSASGVLVSFMRIFTKAVFPQDIHGLRNSAILYFIVAILFMTLCFCLYNVVRQLPVVKHHNKLRNEQKLNQEEFSSYTSIWNVIQTIKWYGFGITLIYIVTLSIFPGSVTEDVHSAVLKDWYAILLITCYNVFDLIGKSLTAVYLLDNTNIALGACFARFLFYPLYLGCLHGPQIFRTEIPVASLTSLLGITTGYFASVLMILAPKTVQLQCSETAGILMVLFLTLGLVIGSSLSWFWVL</sequence>
<feature type="transmembrane region" description="Helical" evidence="7">
    <location>
        <begin position="260"/>
        <end position="280"/>
    </location>
</feature>
<dbReference type="GO" id="GO:0005337">
    <property type="term" value="F:nucleoside transmembrane transporter activity"/>
    <property type="evidence" value="ECO:0000318"/>
    <property type="project" value="GO_Central"/>
</dbReference>
<dbReference type="Proteomes" id="UP000813463">
    <property type="component" value="Chromosome 1"/>
</dbReference>
<feature type="transmembrane region" description="Helical" evidence="7">
    <location>
        <begin position="387"/>
        <end position="410"/>
    </location>
</feature>
<keyword evidence="3" id="KW-0813">Transport</keyword>
<organism evidence="8 9">
    <name type="scientific">Spinacia oleracea</name>
    <name type="common">Spinach</name>
    <dbReference type="NCBI Taxonomy" id="3562"/>
    <lineage>
        <taxon>Eukaryota</taxon>
        <taxon>Viridiplantae</taxon>
        <taxon>Streptophyta</taxon>
        <taxon>Embryophyta</taxon>
        <taxon>Tracheophyta</taxon>
        <taxon>Spermatophyta</taxon>
        <taxon>Magnoliopsida</taxon>
        <taxon>eudicotyledons</taxon>
        <taxon>Gunneridae</taxon>
        <taxon>Pentapetalae</taxon>
        <taxon>Caryophyllales</taxon>
        <taxon>Chenopodiaceae</taxon>
        <taxon>Chenopodioideae</taxon>
        <taxon>Anserineae</taxon>
        <taxon>Spinacia</taxon>
    </lineage>
</organism>
<feature type="transmembrane region" description="Helical" evidence="7">
    <location>
        <begin position="132"/>
        <end position="158"/>
    </location>
</feature>
<dbReference type="InterPro" id="IPR002259">
    <property type="entry name" value="Eqnu_transpt"/>
</dbReference>
<accession>A0A9R0JQI2</accession>
<feature type="transmembrane region" description="Helical" evidence="7">
    <location>
        <begin position="322"/>
        <end position="341"/>
    </location>
</feature>
<feature type="transmembrane region" description="Helical" evidence="7">
    <location>
        <begin position="37"/>
        <end position="59"/>
    </location>
</feature>
<keyword evidence="6 7" id="KW-0472">Membrane</keyword>
<dbReference type="PANTHER" id="PTHR10332:SF10">
    <property type="entry name" value="EQUILIBRATIVE NUCLEOSIDE TRANSPORTER 4"/>
    <property type="match status" value="1"/>
</dbReference>
<feature type="transmembrane region" description="Helical" evidence="7">
    <location>
        <begin position="164"/>
        <end position="181"/>
    </location>
</feature>
<dbReference type="RefSeq" id="XP_021842903.1">
    <property type="nucleotide sequence ID" value="XM_021987211.2"/>
</dbReference>
<evidence type="ECO:0000313" key="9">
    <source>
        <dbReference type="RefSeq" id="XP_021842903.1"/>
    </source>
</evidence>